<protein>
    <submittedName>
        <fullName evidence="1">Uncharacterized protein</fullName>
    </submittedName>
</protein>
<evidence type="ECO:0000313" key="2">
    <source>
        <dbReference type="Proteomes" id="UP000262954"/>
    </source>
</evidence>
<dbReference type="AlphaFoldDB" id="A0A354M430"/>
<comment type="caution">
    <text evidence="1">The sequence shown here is derived from an EMBL/GenBank/DDBJ whole genome shotgun (WGS) entry which is preliminary data.</text>
</comment>
<accession>A0A354M430</accession>
<name>A0A354M430_9BACT</name>
<dbReference type="GeneID" id="92928388"/>
<gene>
    <name evidence="1" type="ORF">DDY73_09725</name>
</gene>
<evidence type="ECO:0000313" key="1">
    <source>
        <dbReference type="EMBL" id="HBJ09269.1"/>
    </source>
</evidence>
<proteinExistence type="predicted"/>
<sequence length="101" mass="11461">MNINQQLWIGLVGVHPHSENSILGSYSGGFTNIVVFAQNKAEFKKEVSKFCLENNLDVFEIEDIERVSKRMKKHKLGTSVLKIIEYVRVTGLPCMSDLHVI</sequence>
<dbReference type="EMBL" id="DNWC01000128">
    <property type="protein sequence ID" value="HBJ09269.1"/>
    <property type="molecule type" value="Genomic_DNA"/>
</dbReference>
<reference evidence="1 2" key="1">
    <citation type="journal article" date="2018" name="Nat. Biotechnol.">
        <title>A standardized bacterial taxonomy based on genome phylogeny substantially revises the tree of life.</title>
        <authorList>
            <person name="Parks D.H."/>
            <person name="Chuvochina M."/>
            <person name="Waite D.W."/>
            <person name="Rinke C."/>
            <person name="Skarshewski A."/>
            <person name="Chaumeil P.A."/>
            <person name="Hugenholtz P."/>
        </authorList>
    </citation>
    <scope>NUCLEOTIDE SEQUENCE [LARGE SCALE GENOMIC DNA]</scope>
    <source>
        <strain evidence="1">UBA11482</strain>
    </source>
</reference>
<dbReference type="Proteomes" id="UP000262954">
    <property type="component" value="Unassembled WGS sequence"/>
</dbReference>
<organism evidence="1 2">
    <name type="scientific">Coprobacter fastidiosus</name>
    <dbReference type="NCBI Taxonomy" id="1099853"/>
    <lineage>
        <taxon>Bacteria</taxon>
        <taxon>Pseudomonadati</taxon>
        <taxon>Bacteroidota</taxon>
        <taxon>Bacteroidia</taxon>
        <taxon>Bacteroidales</taxon>
        <taxon>Barnesiellaceae</taxon>
        <taxon>Coprobacter</taxon>
    </lineage>
</organism>
<dbReference type="RefSeq" id="WP_022601731.1">
    <property type="nucleotide sequence ID" value="NZ_AP028032.1"/>
</dbReference>